<keyword evidence="4 14" id="KW-0645">Protease</keyword>
<evidence type="ECO:0000256" key="9">
    <source>
        <dbReference type="ARBA" id="ARBA00022833"/>
    </source>
</evidence>
<feature type="transmembrane region" description="Helical" evidence="14">
    <location>
        <begin position="190"/>
        <end position="214"/>
    </location>
</feature>
<sequence>MSSTRTPSRRTASGWVIGHVAGAPVIVAPTWLIAVAVLTVLSVPAARALTGLDGSAVWVVALAFVVLLFASVFLHEVAHGLVARARGQEPHEFVLTLWGGHTAFGGPAPTPATNAIVAIVGPVVNLALAAVFGGLLALDVVPRGTVLWALLWSGAVTNGFVGVFNLLPGLPLDGGRVLEAAVWAATRSRYTGTVAAGWVGRVVAVGVVAWALLGPLNANAESFTDVVWAVVIGAFLWAGASAAIRGARAQRNVDGVTVASVGHAAVTVGHGDSLAHAGAAAAAAGVQDVVVLAPDGRPAAYVDRAAAASVPPHAAGSTAVTAVSVPLPVGATVDGTLVGQALLADLARATRLSPVVVALVDGRVTGLVRATDVIAAIRA</sequence>
<dbReference type="GO" id="GO:0008237">
    <property type="term" value="F:metallopeptidase activity"/>
    <property type="evidence" value="ECO:0007669"/>
    <property type="project" value="UniProtKB-UniRule"/>
</dbReference>
<comment type="caution">
    <text evidence="18">The sequence shown here is derived from an EMBL/GenBank/DDBJ whole genome shotgun (WGS) entry which is preliminary data.</text>
</comment>
<keyword evidence="11 14" id="KW-0482">Metalloprotease</keyword>
<dbReference type="PANTHER" id="PTHR39188">
    <property type="entry name" value="MEMBRANE-ASSOCIATED ZINC METALLOPROTEASE M50B"/>
    <property type="match status" value="1"/>
</dbReference>
<feature type="domain" description="Peptidase M50" evidence="17">
    <location>
        <begin position="147"/>
        <end position="195"/>
    </location>
</feature>
<evidence type="ECO:0000256" key="10">
    <source>
        <dbReference type="ARBA" id="ARBA00022989"/>
    </source>
</evidence>
<keyword evidence="19" id="KW-1185">Reference proteome</keyword>
<organism evidence="18 19">
    <name type="scientific">Cellulomonas persica</name>
    <dbReference type="NCBI Taxonomy" id="76861"/>
    <lineage>
        <taxon>Bacteria</taxon>
        <taxon>Bacillati</taxon>
        <taxon>Actinomycetota</taxon>
        <taxon>Actinomycetes</taxon>
        <taxon>Micrococcales</taxon>
        <taxon>Cellulomonadaceae</taxon>
        <taxon>Cellulomonas</taxon>
    </lineage>
</organism>
<evidence type="ECO:0000256" key="5">
    <source>
        <dbReference type="ARBA" id="ARBA00022692"/>
    </source>
</evidence>
<feature type="binding site" evidence="16">
    <location>
        <position position="173"/>
    </location>
    <ligand>
        <name>Zn(2+)</name>
        <dbReference type="ChEBI" id="CHEBI:29105"/>
        <note>catalytic</note>
    </ligand>
</feature>
<dbReference type="GO" id="GO:0046872">
    <property type="term" value="F:metal ion binding"/>
    <property type="evidence" value="ECO:0007669"/>
    <property type="project" value="UniProtKB-UniRule"/>
</dbReference>
<name>A0A510UVI5_9CELL</name>
<feature type="binding site" evidence="16">
    <location>
        <position position="79"/>
    </location>
    <ligand>
        <name>Zn(2+)</name>
        <dbReference type="ChEBI" id="CHEBI:29105"/>
        <note>catalytic</note>
    </ligand>
</feature>
<evidence type="ECO:0000259" key="17">
    <source>
        <dbReference type="Pfam" id="PF02163"/>
    </source>
</evidence>
<evidence type="ECO:0000256" key="1">
    <source>
        <dbReference type="ARBA" id="ARBA00004651"/>
    </source>
</evidence>
<comment type="similarity">
    <text evidence="2 14">Belongs to the peptidase M50B family.</text>
</comment>
<evidence type="ECO:0000256" key="13">
    <source>
        <dbReference type="ARBA" id="ARBA00023136"/>
    </source>
</evidence>
<feature type="binding site" evidence="16">
    <location>
        <position position="75"/>
    </location>
    <ligand>
        <name>Zn(2+)</name>
        <dbReference type="ChEBI" id="CHEBI:29105"/>
        <note>catalytic</note>
    </ligand>
</feature>
<feature type="transmembrane region" description="Helical" evidence="14">
    <location>
        <begin position="150"/>
        <end position="170"/>
    </location>
</feature>
<dbReference type="PANTHER" id="PTHR39188:SF3">
    <property type="entry name" value="STAGE IV SPORULATION PROTEIN FB"/>
    <property type="match status" value="1"/>
</dbReference>
<dbReference type="RefSeq" id="WP_146807070.1">
    <property type="nucleotide sequence ID" value="NZ_BJUA01000011.1"/>
</dbReference>
<feature type="active site" evidence="15">
    <location>
        <position position="76"/>
    </location>
</feature>
<keyword evidence="10 14" id="KW-1133">Transmembrane helix</keyword>
<keyword evidence="7" id="KW-0677">Repeat</keyword>
<evidence type="ECO:0000256" key="16">
    <source>
        <dbReference type="PIRSR" id="PIRSR006404-2"/>
    </source>
</evidence>
<evidence type="ECO:0000313" key="18">
    <source>
        <dbReference type="EMBL" id="GEK18692.1"/>
    </source>
</evidence>
<reference evidence="18 19" key="1">
    <citation type="submission" date="2019-07" db="EMBL/GenBank/DDBJ databases">
        <title>Whole genome shotgun sequence of Cellulomonas persica NBRC 101101.</title>
        <authorList>
            <person name="Hosoyama A."/>
            <person name="Uohara A."/>
            <person name="Ohji S."/>
            <person name="Ichikawa N."/>
        </authorList>
    </citation>
    <scope>NUCLEOTIDE SEQUENCE [LARGE SCALE GENOMIC DNA]</scope>
    <source>
        <strain evidence="18 19">NBRC 101101</strain>
    </source>
</reference>
<accession>A0A510UVI5</accession>
<evidence type="ECO:0000256" key="7">
    <source>
        <dbReference type="ARBA" id="ARBA00022737"/>
    </source>
</evidence>
<keyword evidence="3 14" id="KW-1003">Cell membrane</keyword>
<keyword evidence="12" id="KW-0129">CBS domain</keyword>
<keyword evidence="9 14" id="KW-0862">Zinc</keyword>
<keyword evidence="13 14" id="KW-0472">Membrane</keyword>
<evidence type="ECO:0000256" key="14">
    <source>
        <dbReference type="PIRNR" id="PIRNR006404"/>
    </source>
</evidence>
<proteinExistence type="inferred from homology"/>
<comment type="cofactor">
    <cofactor evidence="14 16">
        <name>Zn(2+)</name>
        <dbReference type="ChEBI" id="CHEBI:29105"/>
    </cofactor>
    <text evidence="14 16">Binds 1 zinc ion per subunit.</text>
</comment>
<evidence type="ECO:0000256" key="4">
    <source>
        <dbReference type="ARBA" id="ARBA00022670"/>
    </source>
</evidence>
<dbReference type="InterPro" id="IPR016483">
    <property type="entry name" value="UCP006404_Pept_M50_CBS"/>
</dbReference>
<dbReference type="OrthoDB" id="9781963at2"/>
<evidence type="ECO:0000313" key="19">
    <source>
        <dbReference type="Proteomes" id="UP000321386"/>
    </source>
</evidence>
<keyword evidence="6 14" id="KW-0479">Metal-binding</keyword>
<feature type="transmembrane region" description="Helical" evidence="14">
    <location>
        <begin position="55"/>
        <end position="74"/>
    </location>
</feature>
<keyword evidence="8 14" id="KW-0378">Hydrolase</keyword>
<feature type="transmembrane region" description="Helical" evidence="14">
    <location>
        <begin position="226"/>
        <end position="244"/>
    </location>
</feature>
<evidence type="ECO:0000256" key="6">
    <source>
        <dbReference type="ARBA" id="ARBA00022723"/>
    </source>
</evidence>
<dbReference type="GO" id="GO:0006508">
    <property type="term" value="P:proteolysis"/>
    <property type="evidence" value="ECO:0007669"/>
    <property type="project" value="UniProtKB-KW"/>
</dbReference>
<evidence type="ECO:0000256" key="2">
    <source>
        <dbReference type="ARBA" id="ARBA00007931"/>
    </source>
</evidence>
<evidence type="ECO:0000256" key="11">
    <source>
        <dbReference type="ARBA" id="ARBA00023049"/>
    </source>
</evidence>
<dbReference type="GO" id="GO:0005886">
    <property type="term" value="C:plasma membrane"/>
    <property type="evidence" value="ECO:0007669"/>
    <property type="project" value="UniProtKB-SubCell"/>
</dbReference>
<evidence type="ECO:0000256" key="15">
    <source>
        <dbReference type="PIRSR" id="PIRSR006404-1"/>
    </source>
</evidence>
<dbReference type="Proteomes" id="UP000321386">
    <property type="component" value="Unassembled WGS sequence"/>
</dbReference>
<feature type="transmembrane region" description="Helical" evidence="14">
    <location>
        <begin position="115"/>
        <end position="138"/>
    </location>
</feature>
<dbReference type="PIRSF" id="PIRSF006404">
    <property type="entry name" value="UCP006404_Pept_M50_CBS"/>
    <property type="match status" value="1"/>
</dbReference>
<protein>
    <recommendedName>
        <fullName evidence="14">Zinc metalloprotease</fullName>
    </recommendedName>
</protein>
<comment type="subcellular location">
    <subcellularLocation>
        <location evidence="1 14">Cell membrane</location>
        <topology evidence="1 14">Multi-pass membrane protein</topology>
    </subcellularLocation>
</comment>
<evidence type="ECO:0000256" key="12">
    <source>
        <dbReference type="ARBA" id="ARBA00023122"/>
    </source>
</evidence>
<evidence type="ECO:0000256" key="3">
    <source>
        <dbReference type="ARBA" id="ARBA00022475"/>
    </source>
</evidence>
<keyword evidence="5 14" id="KW-0812">Transmembrane</keyword>
<dbReference type="InterPro" id="IPR008915">
    <property type="entry name" value="Peptidase_M50"/>
</dbReference>
<dbReference type="EMBL" id="BJUA01000011">
    <property type="protein sequence ID" value="GEK18692.1"/>
    <property type="molecule type" value="Genomic_DNA"/>
</dbReference>
<dbReference type="AlphaFoldDB" id="A0A510UVI5"/>
<gene>
    <name evidence="18" type="ORF">CPE01_24250</name>
</gene>
<dbReference type="Pfam" id="PF02163">
    <property type="entry name" value="Peptidase_M50"/>
    <property type="match status" value="1"/>
</dbReference>
<evidence type="ECO:0000256" key="8">
    <source>
        <dbReference type="ARBA" id="ARBA00022801"/>
    </source>
</evidence>
<feature type="transmembrane region" description="Helical" evidence="14">
    <location>
        <begin position="12"/>
        <end position="43"/>
    </location>
</feature>